<name>A0AA97J7S9_EUBMA</name>
<dbReference type="GO" id="GO:0004930">
    <property type="term" value="F:G protein-coupled receptor activity"/>
    <property type="evidence" value="ECO:0007669"/>
    <property type="project" value="UniProtKB-KW"/>
</dbReference>
<dbReference type="InterPro" id="IPR001828">
    <property type="entry name" value="ANF_lig-bd_rcpt"/>
</dbReference>
<evidence type="ECO:0000259" key="14">
    <source>
        <dbReference type="PROSITE" id="PS50259"/>
    </source>
</evidence>
<dbReference type="Pfam" id="PF01094">
    <property type="entry name" value="ANF_receptor"/>
    <property type="match status" value="1"/>
</dbReference>
<proteinExistence type="inferred from homology"/>
<evidence type="ECO:0000256" key="3">
    <source>
        <dbReference type="ARBA" id="ARBA00022475"/>
    </source>
</evidence>
<dbReference type="AlphaFoldDB" id="A0AA97J7S9"/>
<evidence type="ECO:0000256" key="9">
    <source>
        <dbReference type="ARBA" id="ARBA00023170"/>
    </source>
</evidence>
<comment type="similarity">
    <text evidence="2">Belongs to the G-protein coupled receptor 3 family.</text>
</comment>
<dbReference type="PROSITE" id="PS50259">
    <property type="entry name" value="G_PROTEIN_RECEP_F3_4"/>
    <property type="match status" value="1"/>
</dbReference>
<protein>
    <submittedName>
        <fullName evidence="16">Vomeronasal type-2 receptor 26-like</fullName>
    </submittedName>
</protein>
<dbReference type="Pfam" id="PF07562">
    <property type="entry name" value="NCD3G"/>
    <property type="match status" value="1"/>
</dbReference>
<dbReference type="GO" id="GO:0005886">
    <property type="term" value="C:plasma membrane"/>
    <property type="evidence" value="ECO:0007669"/>
    <property type="project" value="UniProtKB-SubCell"/>
</dbReference>
<keyword evidence="9" id="KW-0675">Receptor</keyword>
<dbReference type="Gene3D" id="3.40.50.2300">
    <property type="match status" value="2"/>
</dbReference>
<keyword evidence="3" id="KW-1003">Cell membrane</keyword>
<dbReference type="PANTHER" id="PTHR24061">
    <property type="entry name" value="CALCIUM-SENSING RECEPTOR-RELATED"/>
    <property type="match status" value="1"/>
</dbReference>
<keyword evidence="8 12" id="KW-0472">Membrane</keyword>
<evidence type="ECO:0000313" key="15">
    <source>
        <dbReference type="Proteomes" id="UP001190640"/>
    </source>
</evidence>
<dbReference type="InterPro" id="IPR017978">
    <property type="entry name" value="GPCR_3_C"/>
</dbReference>
<dbReference type="GeneID" id="129327914"/>
<evidence type="ECO:0000256" key="1">
    <source>
        <dbReference type="ARBA" id="ARBA00004651"/>
    </source>
</evidence>
<evidence type="ECO:0000256" key="8">
    <source>
        <dbReference type="ARBA" id="ARBA00023136"/>
    </source>
</evidence>
<evidence type="ECO:0000313" key="16">
    <source>
        <dbReference type="RefSeq" id="XP_054832635.1"/>
    </source>
</evidence>
<dbReference type="InterPro" id="IPR004073">
    <property type="entry name" value="GPCR_3_vmron_rcpt_2"/>
</dbReference>
<keyword evidence="4 12" id="KW-0812">Transmembrane</keyword>
<evidence type="ECO:0000256" key="4">
    <source>
        <dbReference type="ARBA" id="ARBA00022692"/>
    </source>
</evidence>
<feature type="transmembrane region" description="Helical" evidence="12">
    <location>
        <begin position="731"/>
        <end position="755"/>
    </location>
</feature>
<feature type="transmembrane region" description="Helical" evidence="12">
    <location>
        <begin position="767"/>
        <end position="787"/>
    </location>
</feature>
<dbReference type="Gene3D" id="2.10.50.30">
    <property type="entry name" value="GPCR, family 3, nine cysteines domain"/>
    <property type="match status" value="1"/>
</dbReference>
<feature type="domain" description="G-protein coupled receptors family 3 profile" evidence="14">
    <location>
        <begin position="573"/>
        <end position="830"/>
    </location>
</feature>
<dbReference type="FunFam" id="3.40.50.2300:FF:000024">
    <property type="entry name" value="Vomeronasal 2, receptor 73"/>
    <property type="match status" value="1"/>
</dbReference>
<gene>
    <name evidence="16" type="primary">LOC129327914</name>
</gene>
<dbReference type="InterPro" id="IPR011500">
    <property type="entry name" value="GPCR_3_9-Cys_dom"/>
</dbReference>
<sequence length="838" mass="94325">MVIFAALVLEFLPQLAHEVPAAKSSMDGPIPIFHKSFQPGDLIVAGIISQIYIFSDLITFGRHPSQELLDDTIYFSVSRTYQASVELLSTRDRFIPNYKCDSQNNLIAVVGGPSSDIDVHMTNILNIYKVPQLTYGSSSVVTEKNQAPFSHWVFPNGAHQYKGILHLLLYFRWMWIGVFYLDVESAEQFLQNALPSFSQSGICFDFIQMLPTITFSSEINEAIGKGLEMYKMAMRSSATALVLHGEIQTIISLRTVYQFAECEDAPTKTKGKIWIMTAQIDFTSFPFQRNWDIDVIIHGALSFAIHSEEVFGFHKFIQTRNPTLDTEDGFIKAFWQNAFHCSLPNSTAVSQDREICTGEEKLETLPGSVFEMRMTGHSYSIYNAIYCVAHALHNMHISPFKHRRMADGERRQFLKPQLWQLHKFLSAVSFNNSAGERVFFDQNGEIVGGFDVLNWVTFPNQSFLRVKAGQIDPNIHSEKLLTVHEDIIVWPSKFNQTWPLSQCNGNCNTGSRRRKKEGKPFCCYDCLPCPEGKISNKKDTDDCFQCPEDHYPNNEQNLCLPKDIIYLSYEEPLGIILAIFAISFSFITVLVLGIFIKHHNTPIVKANNQNLTYSLLISLLLSFLCALLFIGHPGKVTCLLRQTAFGIIFSVAVSCVLTKTAIVVLAFLATKPGSKMRKWVGNQLTTFIVLFTSLIQAAICTGWLATSPPFPDFDMHSLTQEIVLGCNEGSVTMFCCVLGYLGFLAIISFTVAFLARKLPDSFNEAKFITFSMLVFCSVWLTFVPTYLSTKGKSMVAAEVFSILASSAGLLGCIFPPKCYIILLRPDLNSRGHMIWRKH</sequence>
<keyword evidence="5 13" id="KW-0732">Signal</keyword>
<feature type="transmembrane region" description="Helical" evidence="12">
    <location>
        <begin position="573"/>
        <end position="596"/>
    </location>
</feature>
<comment type="subcellular location">
    <subcellularLocation>
        <location evidence="1">Cell membrane</location>
        <topology evidence="1">Multi-pass membrane protein</topology>
    </subcellularLocation>
</comment>
<evidence type="ECO:0000256" key="6">
    <source>
        <dbReference type="ARBA" id="ARBA00022989"/>
    </source>
</evidence>
<dbReference type="InterPro" id="IPR000068">
    <property type="entry name" value="GPCR_3_Ca_sens_rcpt-rel"/>
</dbReference>
<feature type="signal peptide" evidence="13">
    <location>
        <begin position="1"/>
        <end position="18"/>
    </location>
</feature>
<dbReference type="InterPro" id="IPR017979">
    <property type="entry name" value="GPCR_3_CS"/>
</dbReference>
<keyword evidence="6 12" id="KW-1133">Transmembrane helix</keyword>
<dbReference type="InterPro" id="IPR028082">
    <property type="entry name" value="Peripla_BP_I"/>
</dbReference>
<evidence type="ECO:0000256" key="5">
    <source>
        <dbReference type="ARBA" id="ARBA00022729"/>
    </source>
</evidence>
<evidence type="ECO:0000256" key="10">
    <source>
        <dbReference type="ARBA" id="ARBA00023180"/>
    </source>
</evidence>
<dbReference type="PRINTS" id="PR00248">
    <property type="entry name" value="GPCRMGR"/>
</dbReference>
<evidence type="ECO:0000256" key="13">
    <source>
        <dbReference type="SAM" id="SignalP"/>
    </source>
</evidence>
<evidence type="ECO:0000256" key="2">
    <source>
        <dbReference type="ARBA" id="ARBA00007242"/>
    </source>
</evidence>
<feature type="transmembrane region" description="Helical" evidence="12">
    <location>
        <begin position="611"/>
        <end position="632"/>
    </location>
</feature>
<dbReference type="PROSITE" id="PS00981">
    <property type="entry name" value="G_PROTEIN_RECEP_F3_3"/>
    <property type="match status" value="1"/>
</dbReference>
<dbReference type="KEGG" id="emc:129327914"/>
<keyword evidence="7" id="KW-0297">G-protein coupled receptor</keyword>
<feature type="transmembrane region" description="Helical" evidence="12">
    <location>
        <begin position="644"/>
        <end position="668"/>
    </location>
</feature>
<evidence type="ECO:0000256" key="11">
    <source>
        <dbReference type="ARBA" id="ARBA00023224"/>
    </source>
</evidence>
<dbReference type="PANTHER" id="PTHR24061:SF599">
    <property type="entry name" value="G-PROTEIN COUPLED RECEPTORS FAMILY 3 PROFILE DOMAIN-CONTAINING PROTEIN"/>
    <property type="match status" value="1"/>
</dbReference>
<keyword evidence="11" id="KW-0807">Transducer</keyword>
<dbReference type="FunFam" id="2.10.50.30:FF:000002">
    <property type="entry name" value="Vomeronasal 2 receptor, h1"/>
    <property type="match status" value="1"/>
</dbReference>
<feature type="transmembrane region" description="Helical" evidence="12">
    <location>
        <begin position="680"/>
        <end position="705"/>
    </location>
</feature>
<dbReference type="SUPFAM" id="SSF53822">
    <property type="entry name" value="Periplasmic binding protein-like I"/>
    <property type="match status" value="1"/>
</dbReference>
<accession>A0AA97J7S9</accession>
<evidence type="ECO:0000256" key="12">
    <source>
        <dbReference type="SAM" id="Phobius"/>
    </source>
</evidence>
<organism evidence="15 16">
    <name type="scientific">Eublepharis macularius</name>
    <name type="common">Leopard gecko</name>
    <name type="synonym">Cyrtodactylus macularius</name>
    <dbReference type="NCBI Taxonomy" id="481883"/>
    <lineage>
        <taxon>Eukaryota</taxon>
        <taxon>Metazoa</taxon>
        <taxon>Chordata</taxon>
        <taxon>Craniata</taxon>
        <taxon>Vertebrata</taxon>
        <taxon>Euteleostomi</taxon>
        <taxon>Lepidosauria</taxon>
        <taxon>Squamata</taxon>
        <taxon>Bifurcata</taxon>
        <taxon>Gekkota</taxon>
        <taxon>Eublepharidae</taxon>
        <taxon>Eublepharinae</taxon>
        <taxon>Eublepharis</taxon>
    </lineage>
</organism>
<dbReference type="InterPro" id="IPR000337">
    <property type="entry name" value="GPCR_3"/>
</dbReference>
<feature type="chain" id="PRO_5041690953" evidence="13">
    <location>
        <begin position="19"/>
        <end position="838"/>
    </location>
</feature>
<dbReference type="InterPro" id="IPR038550">
    <property type="entry name" value="GPCR_3_9-Cys_sf"/>
</dbReference>
<feature type="transmembrane region" description="Helical" evidence="12">
    <location>
        <begin position="799"/>
        <end position="823"/>
    </location>
</feature>
<keyword evidence="10" id="KW-0325">Glycoprotein</keyword>
<reference evidence="16" key="1">
    <citation type="submission" date="2025-08" db="UniProtKB">
        <authorList>
            <consortium name="RefSeq"/>
        </authorList>
    </citation>
    <scope>IDENTIFICATION</scope>
    <source>
        <tissue evidence="16">Blood</tissue>
    </source>
</reference>
<dbReference type="PRINTS" id="PR01535">
    <property type="entry name" value="VOMERONASL2R"/>
</dbReference>
<evidence type="ECO:0000256" key="7">
    <source>
        <dbReference type="ARBA" id="ARBA00023040"/>
    </source>
</evidence>
<dbReference type="Pfam" id="PF00003">
    <property type="entry name" value="7tm_3"/>
    <property type="match status" value="1"/>
</dbReference>
<dbReference type="Proteomes" id="UP001190640">
    <property type="component" value="Chromosome 4"/>
</dbReference>
<dbReference type="CDD" id="cd15283">
    <property type="entry name" value="7tmC_V2R_pheromone"/>
    <property type="match status" value="1"/>
</dbReference>
<keyword evidence="15" id="KW-1185">Reference proteome</keyword>
<dbReference type="RefSeq" id="XP_054832635.1">
    <property type="nucleotide sequence ID" value="XM_054976660.1"/>
</dbReference>